<dbReference type="Proteomes" id="UP001286456">
    <property type="component" value="Unassembled WGS sequence"/>
</dbReference>
<feature type="compositionally biased region" description="Basic residues" evidence="1">
    <location>
        <begin position="190"/>
        <end position="200"/>
    </location>
</feature>
<feature type="region of interest" description="Disordered" evidence="1">
    <location>
        <begin position="33"/>
        <end position="83"/>
    </location>
</feature>
<reference evidence="2" key="1">
    <citation type="journal article" date="2023" name="Mol. Phylogenet. Evol.">
        <title>Genome-scale phylogeny and comparative genomics of the fungal order Sordariales.</title>
        <authorList>
            <person name="Hensen N."/>
            <person name="Bonometti L."/>
            <person name="Westerberg I."/>
            <person name="Brannstrom I.O."/>
            <person name="Guillou S."/>
            <person name="Cros-Aarteil S."/>
            <person name="Calhoun S."/>
            <person name="Haridas S."/>
            <person name="Kuo A."/>
            <person name="Mondo S."/>
            <person name="Pangilinan J."/>
            <person name="Riley R."/>
            <person name="LaButti K."/>
            <person name="Andreopoulos B."/>
            <person name="Lipzen A."/>
            <person name="Chen C."/>
            <person name="Yan M."/>
            <person name="Daum C."/>
            <person name="Ng V."/>
            <person name="Clum A."/>
            <person name="Steindorff A."/>
            <person name="Ohm R.A."/>
            <person name="Martin F."/>
            <person name="Silar P."/>
            <person name="Natvig D.O."/>
            <person name="Lalanne C."/>
            <person name="Gautier V."/>
            <person name="Ament-Velasquez S.L."/>
            <person name="Kruys A."/>
            <person name="Hutchinson M.I."/>
            <person name="Powell A.J."/>
            <person name="Barry K."/>
            <person name="Miller A.N."/>
            <person name="Grigoriev I.V."/>
            <person name="Debuchy R."/>
            <person name="Gladieux P."/>
            <person name="Hiltunen Thoren M."/>
            <person name="Johannesson H."/>
        </authorList>
    </citation>
    <scope>NUCLEOTIDE SEQUENCE</scope>
    <source>
        <strain evidence="2">SMH4131-1</strain>
    </source>
</reference>
<feature type="region of interest" description="Disordered" evidence="1">
    <location>
        <begin position="104"/>
        <end position="222"/>
    </location>
</feature>
<evidence type="ECO:0000313" key="2">
    <source>
        <dbReference type="EMBL" id="KAK3336122.1"/>
    </source>
</evidence>
<organism evidence="2 3">
    <name type="scientific">Cercophora scortea</name>
    <dbReference type="NCBI Taxonomy" id="314031"/>
    <lineage>
        <taxon>Eukaryota</taxon>
        <taxon>Fungi</taxon>
        <taxon>Dikarya</taxon>
        <taxon>Ascomycota</taxon>
        <taxon>Pezizomycotina</taxon>
        <taxon>Sordariomycetes</taxon>
        <taxon>Sordariomycetidae</taxon>
        <taxon>Sordariales</taxon>
        <taxon>Lasiosphaeriaceae</taxon>
        <taxon>Cercophora</taxon>
    </lineage>
</organism>
<accession>A0AAE0MKS5</accession>
<evidence type="ECO:0000256" key="1">
    <source>
        <dbReference type="SAM" id="MobiDB-lite"/>
    </source>
</evidence>
<gene>
    <name evidence="2" type="ORF">B0T19DRAFT_395912</name>
</gene>
<proteinExistence type="predicted"/>
<dbReference type="AlphaFoldDB" id="A0AAE0MKS5"/>
<sequence>MNRRVIHTAFGRGGSQCTRAGVARRESRQLSTSTAFFFDDQPQRPASSRERSEAVASKLGQLNQSRTPPSAPSGAPGGGVDARSLAAKPFNKLLVASPRINNLRSLRERGGSTGTSFGARPPPRRFGADGANTGSSFGARGGGERGGFGGAPRPSAGFRPRGDGSAGARGGARFGAREGGARGRGNARGGRGRGRGRGARRGGDKKDTRPEMKKLEWTPEEQAVHDRLDQGVVTEYTPSMTLESLIGYGPALATDAALGNVETAMRNMRVLGGGRPFDTATGVTSDPKAAVKRYYHEKKPLFFNTPEEKAFLEHSIQGFKIAAPQETTKKVIVDTAILGKYEAPKFAPVGDVLGTLASFHARDVSYHKWETKAFTEKVKSLLPAAAAAKPAARAKKTA</sequence>
<name>A0AAE0MKS5_9PEZI</name>
<protein>
    <submittedName>
        <fullName evidence="2">Uncharacterized protein</fullName>
    </submittedName>
</protein>
<evidence type="ECO:0000313" key="3">
    <source>
        <dbReference type="Proteomes" id="UP001286456"/>
    </source>
</evidence>
<feature type="compositionally biased region" description="Gly residues" evidence="1">
    <location>
        <begin position="139"/>
        <end position="150"/>
    </location>
</feature>
<dbReference type="EMBL" id="JAUEPO010000001">
    <property type="protein sequence ID" value="KAK3336122.1"/>
    <property type="molecule type" value="Genomic_DNA"/>
</dbReference>
<reference evidence="2" key="2">
    <citation type="submission" date="2023-06" db="EMBL/GenBank/DDBJ databases">
        <authorList>
            <consortium name="Lawrence Berkeley National Laboratory"/>
            <person name="Haridas S."/>
            <person name="Hensen N."/>
            <person name="Bonometti L."/>
            <person name="Westerberg I."/>
            <person name="Brannstrom I.O."/>
            <person name="Guillou S."/>
            <person name="Cros-Aarteil S."/>
            <person name="Calhoun S."/>
            <person name="Kuo A."/>
            <person name="Mondo S."/>
            <person name="Pangilinan J."/>
            <person name="Riley R."/>
            <person name="Labutti K."/>
            <person name="Andreopoulos B."/>
            <person name="Lipzen A."/>
            <person name="Chen C."/>
            <person name="Yanf M."/>
            <person name="Daum C."/>
            <person name="Ng V."/>
            <person name="Clum A."/>
            <person name="Steindorff A."/>
            <person name="Ohm R."/>
            <person name="Martin F."/>
            <person name="Silar P."/>
            <person name="Natvig D."/>
            <person name="Lalanne C."/>
            <person name="Gautier V."/>
            <person name="Ament-Velasquez S.L."/>
            <person name="Kruys A."/>
            <person name="Hutchinson M.I."/>
            <person name="Powell A.J."/>
            <person name="Barry K."/>
            <person name="Miller A.N."/>
            <person name="Grigoriev I.V."/>
            <person name="Debuchy R."/>
            <person name="Gladieux P."/>
            <person name="Thoren M.H."/>
            <person name="Johannesson H."/>
        </authorList>
    </citation>
    <scope>NUCLEOTIDE SEQUENCE</scope>
    <source>
        <strain evidence="2">SMH4131-1</strain>
    </source>
</reference>
<feature type="compositionally biased region" description="Basic and acidic residues" evidence="1">
    <location>
        <begin position="201"/>
        <end position="222"/>
    </location>
</feature>
<comment type="caution">
    <text evidence="2">The sequence shown here is derived from an EMBL/GenBank/DDBJ whole genome shotgun (WGS) entry which is preliminary data.</text>
</comment>
<feature type="compositionally biased region" description="Gly residues" evidence="1">
    <location>
        <begin position="164"/>
        <end position="173"/>
    </location>
</feature>
<keyword evidence="3" id="KW-1185">Reference proteome</keyword>